<keyword evidence="7" id="KW-1185">Reference proteome</keyword>
<dbReference type="SUPFAM" id="SSF56024">
    <property type="entry name" value="Phospholipase D/nuclease"/>
    <property type="match status" value="2"/>
</dbReference>
<feature type="domain" description="PLD phosphodiesterase" evidence="5">
    <location>
        <begin position="449"/>
        <end position="476"/>
    </location>
</feature>
<comment type="caution">
    <text evidence="6">The sequence shown here is derived from an EMBL/GenBank/DDBJ whole genome shotgun (WGS) entry which is preliminary data.</text>
</comment>
<organism evidence="6 7">
    <name type="scientific">Streptodolium elevatio</name>
    <dbReference type="NCBI Taxonomy" id="3157996"/>
    <lineage>
        <taxon>Bacteria</taxon>
        <taxon>Bacillati</taxon>
        <taxon>Actinomycetota</taxon>
        <taxon>Actinomycetes</taxon>
        <taxon>Kitasatosporales</taxon>
        <taxon>Streptomycetaceae</taxon>
        <taxon>Streptodolium</taxon>
    </lineage>
</organism>
<evidence type="ECO:0000259" key="5">
    <source>
        <dbReference type="PROSITE" id="PS50035"/>
    </source>
</evidence>
<dbReference type="Pfam" id="PF13091">
    <property type="entry name" value="PLDc_2"/>
    <property type="match status" value="1"/>
</dbReference>
<dbReference type="PANTHER" id="PTHR18896">
    <property type="entry name" value="PHOSPHOLIPASE D"/>
    <property type="match status" value="1"/>
</dbReference>
<keyword evidence="2" id="KW-0677">Repeat</keyword>
<dbReference type="Proteomes" id="UP001551482">
    <property type="component" value="Unassembled WGS sequence"/>
</dbReference>
<gene>
    <name evidence="6" type="ORF">AB0C36_11715</name>
</gene>
<evidence type="ECO:0000256" key="3">
    <source>
        <dbReference type="ARBA" id="ARBA00022801"/>
    </source>
</evidence>
<dbReference type="RefSeq" id="WP_358352599.1">
    <property type="nucleotide sequence ID" value="NZ_JBEZFP010000023.1"/>
</dbReference>
<evidence type="ECO:0000256" key="2">
    <source>
        <dbReference type="ARBA" id="ARBA00022737"/>
    </source>
</evidence>
<dbReference type="InterPro" id="IPR015679">
    <property type="entry name" value="PLipase_D_fam"/>
</dbReference>
<dbReference type="InterPro" id="IPR025202">
    <property type="entry name" value="PLD-like_dom"/>
</dbReference>
<sequence>MARLDDFFLSSTDTGDDREFRAEKRGGTTVRPIVDGVATFQAMERAIADATTTVHLSLWIFNPKTPLQALGDVNAKLAKRGVRRKVGTWGELLATMAGLGVQTRILLNDFDGVLGNANHENNWNACRQLNALNARWGKGNLETVVTMHDARVEALAPLLATRARALLPKLNRGGWSAARTRVATMPRLWPYLEVAPTGDRWVLRADAPWQMYPASHHQKLCVVDRVTGFCGGLDVNTGRVDTPAHNKRLWHDIHVKVDGPVAADLDRNFLGRWNTEAPLFNTFVGIPGPAGLGAPGKTVAPSVPVPSTPVPSGTGPATAQLWRTLSTNSVAFPVPANIREDIQEGYEAAIAHANHFVYVENQYVRSTDLAEWLIDRRGDRPELKLIIMLPVAPEEVAGTLDPVTEHGLFLQHQTLSALIDAFGADIGIHSMVARTAAATKHITDSAGSRQIYMHSKAMIVDDEWATVGSANTNLRSFRVDTEANIAWYDPAGVRAFRLGLWSEILGTPAATIATWSPGEFVTRWHDIAQANVIKTGPAARTRQGFVVPHNIARFPGLDHVEVPDAFTEAFNPTHPEPEYVA</sequence>
<dbReference type="PANTHER" id="PTHR18896:SF76">
    <property type="entry name" value="PHOSPHOLIPASE"/>
    <property type="match status" value="1"/>
</dbReference>
<name>A0ABV3DG20_9ACTN</name>
<keyword evidence="4" id="KW-0443">Lipid metabolism</keyword>
<reference evidence="6 7" key="1">
    <citation type="submission" date="2024-06" db="EMBL/GenBank/DDBJ databases">
        <title>The Natural Products Discovery Center: Release of the First 8490 Sequenced Strains for Exploring Actinobacteria Biosynthetic Diversity.</title>
        <authorList>
            <person name="Kalkreuter E."/>
            <person name="Kautsar S.A."/>
            <person name="Yang D."/>
            <person name="Bader C.D."/>
            <person name="Teijaro C.N."/>
            <person name="Fluegel L."/>
            <person name="Davis C.M."/>
            <person name="Simpson J.R."/>
            <person name="Lauterbach L."/>
            <person name="Steele A.D."/>
            <person name="Gui C."/>
            <person name="Meng S."/>
            <person name="Li G."/>
            <person name="Viehrig K."/>
            <person name="Ye F."/>
            <person name="Su P."/>
            <person name="Kiefer A.F."/>
            <person name="Nichols A."/>
            <person name="Cepeda A.J."/>
            <person name="Yan W."/>
            <person name="Fan B."/>
            <person name="Jiang Y."/>
            <person name="Adhikari A."/>
            <person name="Zheng C.-J."/>
            <person name="Schuster L."/>
            <person name="Cowan T.M."/>
            <person name="Smanski M.J."/>
            <person name="Chevrette M.G."/>
            <person name="De Carvalho L.P.S."/>
            <person name="Shen B."/>
        </authorList>
    </citation>
    <scope>NUCLEOTIDE SEQUENCE [LARGE SCALE GENOMIC DNA]</scope>
    <source>
        <strain evidence="6 7">NPDC048946</strain>
    </source>
</reference>
<dbReference type="EMBL" id="JBEZFP010000023">
    <property type="protein sequence ID" value="MEU8134167.1"/>
    <property type="molecule type" value="Genomic_DNA"/>
</dbReference>
<dbReference type="Gene3D" id="3.30.870.10">
    <property type="entry name" value="Endonuclease Chain A"/>
    <property type="match status" value="2"/>
</dbReference>
<feature type="domain" description="PLD phosphodiesterase" evidence="5">
    <location>
        <begin position="212"/>
        <end position="239"/>
    </location>
</feature>
<comment type="catalytic activity">
    <reaction evidence="1">
        <text>a 1,2-diacyl-sn-glycero-3-phosphocholine + H2O = a 1,2-diacyl-sn-glycero-3-phosphate + choline + H(+)</text>
        <dbReference type="Rhea" id="RHEA:14445"/>
        <dbReference type="ChEBI" id="CHEBI:15354"/>
        <dbReference type="ChEBI" id="CHEBI:15377"/>
        <dbReference type="ChEBI" id="CHEBI:15378"/>
        <dbReference type="ChEBI" id="CHEBI:57643"/>
        <dbReference type="ChEBI" id="CHEBI:58608"/>
        <dbReference type="EC" id="3.1.4.4"/>
    </reaction>
</comment>
<evidence type="ECO:0000313" key="7">
    <source>
        <dbReference type="Proteomes" id="UP001551482"/>
    </source>
</evidence>
<evidence type="ECO:0000313" key="6">
    <source>
        <dbReference type="EMBL" id="MEU8134167.1"/>
    </source>
</evidence>
<dbReference type="InterPro" id="IPR001736">
    <property type="entry name" value="PLipase_D/transphosphatidylase"/>
</dbReference>
<protein>
    <submittedName>
        <fullName evidence="6">Phospholipase D-like domain-containing protein</fullName>
    </submittedName>
</protein>
<dbReference type="CDD" id="cd09105">
    <property type="entry name" value="PLDc_vPLD1_2_like_2"/>
    <property type="match status" value="1"/>
</dbReference>
<dbReference type="PROSITE" id="PS50035">
    <property type="entry name" value="PLD"/>
    <property type="match status" value="2"/>
</dbReference>
<evidence type="ECO:0000256" key="1">
    <source>
        <dbReference type="ARBA" id="ARBA00000798"/>
    </source>
</evidence>
<proteinExistence type="predicted"/>
<dbReference type="SMART" id="SM00155">
    <property type="entry name" value="PLDc"/>
    <property type="match status" value="2"/>
</dbReference>
<accession>A0ABV3DG20</accession>
<keyword evidence="3" id="KW-0378">Hydrolase</keyword>
<evidence type="ECO:0000256" key="4">
    <source>
        <dbReference type="ARBA" id="ARBA00023098"/>
    </source>
</evidence>